<dbReference type="Pfam" id="PF10218">
    <property type="entry name" value="SPRING1"/>
    <property type="match status" value="1"/>
</dbReference>
<keyword evidence="2 9" id="KW-0812">Transmembrane</keyword>
<dbReference type="PANTHER" id="PTHR13481:SF0">
    <property type="entry name" value="SREBP REGULATING GENE PROTEIN"/>
    <property type="match status" value="1"/>
</dbReference>
<dbReference type="AlphaFoldDB" id="A0AAE1ZHB5"/>
<keyword evidence="3 9" id="KW-1133">Transmembrane helix</keyword>
<accession>A0AAE1ZHB5</accession>
<organism evidence="10 11">
    <name type="scientific">Schistosoma mekongi</name>
    <name type="common">Parasitic worm</name>
    <dbReference type="NCBI Taxonomy" id="38744"/>
    <lineage>
        <taxon>Eukaryota</taxon>
        <taxon>Metazoa</taxon>
        <taxon>Spiralia</taxon>
        <taxon>Lophotrochozoa</taxon>
        <taxon>Platyhelminthes</taxon>
        <taxon>Trematoda</taxon>
        <taxon>Digenea</taxon>
        <taxon>Strigeidida</taxon>
        <taxon>Schistosomatoidea</taxon>
        <taxon>Schistosomatidae</taxon>
        <taxon>Schistosoma</taxon>
    </lineage>
</organism>
<evidence type="ECO:0000256" key="4">
    <source>
        <dbReference type="ARBA" id="ARBA00023034"/>
    </source>
</evidence>
<keyword evidence="11" id="KW-1185">Reference proteome</keyword>
<keyword evidence="6" id="KW-0325">Glycoprotein</keyword>
<reference evidence="10" key="1">
    <citation type="submission" date="2022-04" db="EMBL/GenBank/DDBJ databases">
        <authorList>
            <person name="Xu L."/>
            <person name="Lv Z."/>
        </authorList>
    </citation>
    <scope>NUCLEOTIDE SEQUENCE</scope>
    <source>
        <strain evidence="10">LV_2022a</strain>
    </source>
</reference>
<evidence type="ECO:0000256" key="6">
    <source>
        <dbReference type="ARBA" id="ARBA00023180"/>
    </source>
</evidence>
<dbReference type="GO" id="GO:0000139">
    <property type="term" value="C:Golgi membrane"/>
    <property type="evidence" value="ECO:0007669"/>
    <property type="project" value="UniProtKB-SubCell"/>
</dbReference>
<dbReference type="Proteomes" id="UP001292079">
    <property type="component" value="Unassembled WGS sequence"/>
</dbReference>
<evidence type="ECO:0000256" key="8">
    <source>
        <dbReference type="ARBA" id="ARBA00023485"/>
    </source>
</evidence>
<dbReference type="InterPro" id="IPR019352">
    <property type="entry name" value="SPRING1"/>
</dbReference>
<sequence>MTYRRLRVLVIVFVATWILCSTFIYYNYKTDVNTNERGKFTSDLLHFDIKVLAPNSTCRHVKQSPILLADELGYLCNYFTLLTNSCCPFETQRFVCHSCKFNHCCSVYEHCVSCCLNPTNKPLWDQVIQNANANSRRHLKLAIDAFEFCVAVCRTSSLTVLHENKYRNLNEIYCFGLETPNI</sequence>
<evidence type="ECO:0000256" key="7">
    <source>
        <dbReference type="ARBA" id="ARBA00023461"/>
    </source>
</evidence>
<dbReference type="EMBL" id="JALJAT010000002">
    <property type="protein sequence ID" value="KAK4473623.1"/>
    <property type="molecule type" value="Genomic_DNA"/>
</dbReference>
<keyword evidence="5 9" id="KW-0472">Membrane</keyword>
<comment type="similarity">
    <text evidence="7">Belongs to the SPRING family.</text>
</comment>
<name>A0AAE1ZHB5_SCHME</name>
<evidence type="ECO:0000256" key="2">
    <source>
        <dbReference type="ARBA" id="ARBA00022692"/>
    </source>
</evidence>
<protein>
    <recommendedName>
        <fullName evidence="8">SREBP regulating gene protein</fullName>
    </recommendedName>
</protein>
<evidence type="ECO:0000256" key="3">
    <source>
        <dbReference type="ARBA" id="ARBA00022989"/>
    </source>
</evidence>
<keyword evidence="4" id="KW-0333">Golgi apparatus</keyword>
<proteinExistence type="inferred from homology"/>
<evidence type="ECO:0000313" key="11">
    <source>
        <dbReference type="Proteomes" id="UP001292079"/>
    </source>
</evidence>
<dbReference type="PANTHER" id="PTHR13481">
    <property type="entry name" value="SREBP REGULATING GENE PROTEIN"/>
    <property type="match status" value="1"/>
</dbReference>
<gene>
    <name evidence="10" type="ORF">MN116_002975</name>
</gene>
<evidence type="ECO:0000313" key="10">
    <source>
        <dbReference type="EMBL" id="KAK4473623.1"/>
    </source>
</evidence>
<feature type="transmembrane region" description="Helical" evidence="9">
    <location>
        <begin position="7"/>
        <end position="28"/>
    </location>
</feature>
<evidence type="ECO:0000256" key="9">
    <source>
        <dbReference type="SAM" id="Phobius"/>
    </source>
</evidence>
<comment type="caution">
    <text evidence="10">The sequence shown here is derived from an EMBL/GenBank/DDBJ whole genome shotgun (WGS) entry which is preliminary data.</text>
</comment>
<evidence type="ECO:0000256" key="1">
    <source>
        <dbReference type="ARBA" id="ARBA00004194"/>
    </source>
</evidence>
<reference evidence="10" key="2">
    <citation type="journal article" date="2023" name="Infect Dis Poverty">
        <title>Chromosome-scale genome of the human blood fluke Schistosoma mekongi and its implications for public health.</title>
        <authorList>
            <person name="Zhou M."/>
            <person name="Xu L."/>
            <person name="Xu D."/>
            <person name="Chen W."/>
            <person name="Khan J."/>
            <person name="Hu Y."/>
            <person name="Huang H."/>
            <person name="Wei H."/>
            <person name="Zhang Y."/>
            <person name="Chusongsang P."/>
            <person name="Tanasarnprasert K."/>
            <person name="Hu X."/>
            <person name="Limpanont Y."/>
            <person name="Lv Z."/>
        </authorList>
    </citation>
    <scope>NUCLEOTIDE SEQUENCE</scope>
    <source>
        <strain evidence="10">LV_2022a</strain>
    </source>
</reference>
<comment type="subcellular location">
    <subcellularLocation>
        <location evidence="1">Golgi apparatus membrane</location>
        <topology evidence="1">Single-pass membrane protein</topology>
    </subcellularLocation>
</comment>
<dbReference type="GO" id="GO:2000640">
    <property type="term" value="P:positive regulation of SREBP signaling pathway"/>
    <property type="evidence" value="ECO:0007669"/>
    <property type="project" value="InterPro"/>
</dbReference>
<evidence type="ECO:0000256" key="5">
    <source>
        <dbReference type="ARBA" id="ARBA00023136"/>
    </source>
</evidence>